<dbReference type="PANTHER" id="PTHR11267">
    <property type="entry name" value="T-BOX PROTEIN-RELATED"/>
    <property type="match status" value="1"/>
</dbReference>
<keyword evidence="4" id="KW-0804">Transcription</keyword>
<accession>A0A0N4ZTZ9</accession>
<feature type="region of interest" description="Disordered" evidence="7">
    <location>
        <begin position="49"/>
        <end position="98"/>
    </location>
</feature>
<dbReference type="CDD" id="cd00182">
    <property type="entry name" value="T-box"/>
    <property type="match status" value="1"/>
</dbReference>
<evidence type="ECO:0000256" key="4">
    <source>
        <dbReference type="ARBA" id="ARBA00023163"/>
    </source>
</evidence>
<feature type="compositionally biased region" description="Low complexity" evidence="7">
    <location>
        <begin position="339"/>
        <end position="355"/>
    </location>
</feature>
<dbReference type="GO" id="GO:0005634">
    <property type="term" value="C:nucleus"/>
    <property type="evidence" value="ECO:0007669"/>
    <property type="project" value="UniProtKB-SubCell"/>
</dbReference>
<evidence type="ECO:0000259" key="8">
    <source>
        <dbReference type="PROSITE" id="PS50252"/>
    </source>
</evidence>
<dbReference type="SMART" id="SM00425">
    <property type="entry name" value="TBOX"/>
    <property type="match status" value="1"/>
</dbReference>
<keyword evidence="2" id="KW-0805">Transcription regulation</keyword>
<feature type="domain" description="T-box" evidence="8">
    <location>
        <begin position="135"/>
        <end position="313"/>
    </location>
</feature>
<keyword evidence="5 6" id="KW-0539">Nucleus</keyword>
<dbReference type="PRINTS" id="PR00937">
    <property type="entry name" value="TBOX"/>
</dbReference>
<dbReference type="PROSITE" id="PS50252">
    <property type="entry name" value="TBOX_3"/>
    <property type="match status" value="1"/>
</dbReference>
<dbReference type="Gene3D" id="2.60.40.820">
    <property type="entry name" value="Transcription factor, T-box"/>
    <property type="match status" value="1"/>
</dbReference>
<dbReference type="InterPro" id="IPR018186">
    <property type="entry name" value="TF_T-box_CS"/>
</dbReference>
<feature type="region of interest" description="Disordered" evidence="7">
    <location>
        <begin position="309"/>
        <end position="355"/>
    </location>
</feature>
<dbReference type="PROSITE" id="PS01283">
    <property type="entry name" value="TBOX_1"/>
    <property type="match status" value="1"/>
</dbReference>
<dbReference type="AlphaFoldDB" id="A0A0N4ZTZ9"/>
<feature type="compositionally biased region" description="Basic and acidic residues" evidence="7">
    <location>
        <begin position="310"/>
        <end position="327"/>
    </location>
</feature>
<keyword evidence="9" id="KW-1185">Reference proteome</keyword>
<dbReference type="GO" id="GO:0000978">
    <property type="term" value="F:RNA polymerase II cis-regulatory region sequence-specific DNA binding"/>
    <property type="evidence" value="ECO:0007669"/>
    <property type="project" value="InterPro"/>
</dbReference>
<proteinExistence type="predicted"/>
<dbReference type="InterPro" id="IPR008967">
    <property type="entry name" value="p53-like_TF_DNA-bd_sf"/>
</dbReference>
<keyword evidence="3 6" id="KW-0238">DNA-binding</keyword>
<dbReference type="PANTHER" id="PTHR11267:SF170">
    <property type="entry name" value="T-BOX PROTEIN 33-RELATED"/>
    <property type="match status" value="1"/>
</dbReference>
<evidence type="ECO:0000256" key="7">
    <source>
        <dbReference type="SAM" id="MobiDB-lite"/>
    </source>
</evidence>
<dbReference type="STRING" id="131310.A0A0N4ZTZ9"/>
<dbReference type="InterPro" id="IPR036960">
    <property type="entry name" value="T-box_sf"/>
</dbReference>
<dbReference type="SUPFAM" id="SSF49417">
    <property type="entry name" value="p53-like transcription factors"/>
    <property type="match status" value="1"/>
</dbReference>
<evidence type="ECO:0000256" key="1">
    <source>
        <dbReference type="ARBA" id="ARBA00004123"/>
    </source>
</evidence>
<reference evidence="10" key="1">
    <citation type="submission" date="2017-02" db="UniProtKB">
        <authorList>
            <consortium name="WormBaseParasite"/>
        </authorList>
    </citation>
    <scope>IDENTIFICATION</scope>
</reference>
<dbReference type="GO" id="GO:0001708">
    <property type="term" value="P:cell fate specification"/>
    <property type="evidence" value="ECO:0007669"/>
    <property type="project" value="TreeGrafter"/>
</dbReference>
<dbReference type="Proteomes" id="UP000038045">
    <property type="component" value="Unplaced"/>
</dbReference>
<name>A0A0N4ZTZ9_PARTI</name>
<dbReference type="Pfam" id="PF00907">
    <property type="entry name" value="T-box"/>
    <property type="match status" value="1"/>
</dbReference>
<evidence type="ECO:0000313" key="10">
    <source>
        <dbReference type="WBParaSite" id="PTRK_0001206400.1"/>
    </source>
</evidence>
<protein>
    <submittedName>
        <fullName evidence="10">T-box domain-containing protein</fullName>
    </submittedName>
</protein>
<comment type="caution">
    <text evidence="6">Lacks conserved residue(s) required for the propagation of feature annotation.</text>
</comment>
<evidence type="ECO:0000313" key="9">
    <source>
        <dbReference type="Proteomes" id="UP000038045"/>
    </source>
</evidence>
<sequence>MAQNFPSVPQLNYSIDAITQQQLNIHGIYPNSTIKSEYSYTENNQNSTIKSDYSYTENNQDESSSNTNTTLSPDTTASESASSPECKQEISINSNPTLQNYTSNNIPLHIPETAPPVSASDLATLSLNPNISISINNEWLWKKFHVHTTEMIVTKSGRKMFPKAEYIIKGLDPNENYAVFFMIERLDDSRYKYAGGKWQYSGRADSRRETAVQPHHDGVVQSGRDIMRGVLSFDRVKLTNNAGPERKPSHFLLNSMHKYQPKLRIFHCTDNMNTLVQEHVADVMQFIAVTAYQNSEIINLKIQHNPFAKGFREGNGLDRKKSAERKSNNSRSPKPYKVPTNPLSLTNTTPNNNSSQQLMMNFNHSPWPTYSYWNPTATAGFMFNPMFNNPYNIQMPPY</sequence>
<evidence type="ECO:0000256" key="2">
    <source>
        <dbReference type="ARBA" id="ARBA00023015"/>
    </source>
</evidence>
<dbReference type="GO" id="GO:0000785">
    <property type="term" value="C:chromatin"/>
    <property type="evidence" value="ECO:0007669"/>
    <property type="project" value="TreeGrafter"/>
</dbReference>
<organism evidence="9 10">
    <name type="scientific">Parastrongyloides trichosuri</name>
    <name type="common">Possum-specific nematode worm</name>
    <dbReference type="NCBI Taxonomy" id="131310"/>
    <lineage>
        <taxon>Eukaryota</taxon>
        <taxon>Metazoa</taxon>
        <taxon>Ecdysozoa</taxon>
        <taxon>Nematoda</taxon>
        <taxon>Chromadorea</taxon>
        <taxon>Rhabditida</taxon>
        <taxon>Tylenchina</taxon>
        <taxon>Panagrolaimomorpha</taxon>
        <taxon>Strongyloidoidea</taxon>
        <taxon>Strongyloididae</taxon>
        <taxon>Parastrongyloides</taxon>
    </lineage>
</organism>
<comment type="subcellular location">
    <subcellularLocation>
        <location evidence="1 6">Nucleus</location>
    </subcellularLocation>
</comment>
<evidence type="ECO:0000256" key="3">
    <source>
        <dbReference type="ARBA" id="ARBA00023125"/>
    </source>
</evidence>
<dbReference type="GO" id="GO:0045893">
    <property type="term" value="P:positive regulation of DNA-templated transcription"/>
    <property type="evidence" value="ECO:0007669"/>
    <property type="project" value="InterPro"/>
</dbReference>
<dbReference type="InterPro" id="IPR046360">
    <property type="entry name" value="T-box_DNA-bd"/>
</dbReference>
<dbReference type="InterPro" id="IPR001699">
    <property type="entry name" value="TF_T-box"/>
</dbReference>
<dbReference type="WBParaSite" id="PTRK_0001206400.1">
    <property type="protein sequence ID" value="PTRK_0001206400.1"/>
    <property type="gene ID" value="PTRK_0001206400"/>
</dbReference>
<evidence type="ECO:0000256" key="5">
    <source>
        <dbReference type="ARBA" id="ARBA00023242"/>
    </source>
</evidence>
<evidence type="ECO:0000256" key="6">
    <source>
        <dbReference type="PROSITE-ProRule" id="PRU00201"/>
    </source>
</evidence>
<dbReference type="GO" id="GO:0000981">
    <property type="term" value="F:DNA-binding transcription factor activity, RNA polymerase II-specific"/>
    <property type="evidence" value="ECO:0007669"/>
    <property type="project" value="TreeGrafter"/>
</dbReference>